<dbReference type="Proteomes" id="UP000186817">
    <property type="component" value="Unassembled WGS sequence"/>
</dbReference>
<evidence type="ECO:0000256" key="1">
    <source>
        <dbReference type="SAM" id="MobiDB-lite"/>
    </source>
</evidence>
<dbReference type="AlphaFoldDB" id="A0A1Q9DTY2"/>
<feature type="region of interest" description="Disordered" evidence="1">
    <location>
        <begin position="54"/>
        <end position="86"/>
    </location>
</feature>
<dbReference type="EMBL" id="LSRX01000390">
    <property type="protein sequence ID" value="OLP98632.1"/>
    <property type="molecule type" value="Genomic_DNA"/>
</dbReference>
<organism evidence="3 4">
    <name type="scientific">Symbiodinium microadriaticum</name>
    <name type="common">Dinoflagellate</name>
    <name type="synonym">Zooxanthella microadriatica</name>
    <dbReference type="NCBI Taxonomy" id="2951"/>
    <lineage>
        <taxon>Eukaryota</taxon>
        <taxon>Sar</taxon>
        <taxon>Alveolata</taxon>
        <taxon>Dinophyceae</taxon>
        <taxon>Suessiales</taxon>
        <taxon>Symbiodiniaceae</taxon>
        <taxon>Symbiodinium</taxon>
    </lineage>
</organism>
<reference evidence="3 4" key="1">
    <citation type="submission" date="2016-02" db="EMBL/GenBank/DDBJ databases">
        <title>Genome analysis of coral dinoflagellate symbionts highlights evolutionary adaptations to a symbiotic lifestyle.</title>
        <authorList>
            <person name="Aranda M."/>
            <person name="Li Y."/>
            <person name="Liew Y.J."/>
            <person name="Baumgarten S."/>
            <person name="Simakov O."/>
            <person name="Wilson M."/>
            <person name="Piel J."/>
            <person name="Ashoor H."/>
            <person name="Bougouffa S."/>
            <person name="Bajic V.B."/>
            <person name="Ryu T."/>
            <person name="Ravasi T."/>
            <person name="Bayer T."/>
            <person name="Micklem G."/>
            <person name="Kim H."/>
            <person name="Bhak J."/>
            <person name="Lajeunesse T.C."/>
            <person name="Voolstra C.R."/>
        </authorList>
    </citation>
    <scope>NUCLEOTIDE SEQUENCE [LARGE SCALE GENOMIC DNA]</scope>
    <source>
        <strain evidence="3 4">CCMP2467</strain>
    </source>
</reference>
<gene>
    <name evidence="3" type="ORF">AK812_SmicGene18903</name>
</gene>
<dbReference type="OrthoDB" id="417451at2759"/>
<name>A0A1Q9DTY2_SYMMI</name>
<accession>A0A1Q9DTY2</accession>
<proteinExistence type="predicted"/>
<keyword evidence="4" id="KW-1185">Reference proteome</keyword>
<comment type="caution">
    <text evidence="3">The sequence shown here is derived from an EMBL/GenBank/DDBJ whole genome shotgun (WGS) entry which is preliminary data.</text>
</comment>
<sequence length="499" mass="54291">MKSSTLFVLFALVGGQSLPAAGPVGAIAVEKDVKSGFVMRRSHQVVGAICKDADGNDHKVASENDEDDEDDEDDEGNEAEQTSQQRALFAEHRDLADEPAESLLRRYRAEARASEIAHAFPATSIGAMWPDVTIDEVHKEPWFLNEWQAGLLQHSNFSGGPKAVNDLTQQQIYGCRPFAGSGPTWKEAAERLIYIAHNMLRLDFGSLPGFGDVTAVFNTTLVRDMVLISPHDTGQYGMACLHEGVPGNFTPPPLNCSAWPGQVLGTLDHLDHLILPNLYMAYNTSATLPFPFNASGNRSVRNSIRALFQRSAISKVAYEDIPPVDFWASFQFLEANLLGNPRLPESVKYLIGSFQEIFGTPEGRALQRLAAHRAWPLFWAVGSYMPFPPQQMVNTTTASNRRFADPANAANFTDAAVPAGAAATFEEVWSKIEEARASRNLTEADVAEAWSLLSPGQVRVAPLTAEVCGDHCVALDVRGACVCLKDHAALGTSELALVV</sequence>
<feature type="compositionally biased region" description="Acidic residues" evidence="1">
    <location>
        <begin position="63"/>
        <end position="78"/>
    </location>
</feature>
<protein>
    <submittedName>
        <fullName evidence="3">Uncharacterized protein</fullName>
    </submittedName>
</protein>
<evidence type="ECO:0000256" key="2">
    <source>
        <dbReference type="SAM" id="SignalP"/>
    </source>
</evidence>
<dbReference type="OMA" id="TSIGAMW"/>
<feature type="chain" id="PRO_5012163870" evidence="2">
    <location>
        <begin position="16"/>
        <end position="499"/>
    </location>
</feature>
<feature type="signal peptide" evidence="2">
    <location>
        <begin position="1"/>
        <end position="15"/>
    </location>
</feature>
<evidence type="ECO:0000313" key="3">
    <source>
        <dbReference type="EMBL" id="OLP98632.1"/>
    </source>
</evidence>
<evidence type="ECO:0000313" key="4">
    <source>
        <dbReference type="Proteomes" id="UP000186817"/>
    </source>
</evidence>
<keyword evidence="2" id="KW-0732">Signal</keyword>